<feature type="compositionally biased region" description="Basic residues" evidence="2">
    <location>
        <begin position="14"/>
        <end position="33"/>
    </location>
</feature>
<feature type="coiled-coil region" evidence="1">
    <location>
        <begin position="281"/>
        <end position="315"/>
    </location>
</feature>
<keyword evidence="4" id="KW-1185">Reference proteome</keyword>
<feature type="compositionally biased region" description="Basic and acidic residues" evidence="2">
    <location>
        <begin position="235"/>
        <end position="244"/>
    </location>
</feature>
<keyword evidence="1" id="KW-0175">Coiled coil</keyword>
<evidence type="ECO:0000256" key="1">
    <source>
        <dbReference type="SAM" id="Coils"/>
    </source>
</evidence>
<feature type="compositionally biased region" description="Acidic residues" evidence="2">
    <location>
        <begin position="253"/>
        <end position="264"/>
    </location>
</feature>
<gene>
    <name evidence="3" type="ORF">CVT24_003578</name>
</gene>
<comment type="caution">
    <text evidence="3">The sequence shown here is derived from an EMBL/GenBank/DDBJ whole genome shotgun (WGS) entry which is preliminary data.</text>
</comment>
<dbReference type="AlphaFoldDB" id="A0A409Y7S8"/>
<feature type="compositionally biased region" description="Polar residues" evidence="2">
    <location>
        <begin position="215"/>
        <end position="225"/>
    </location>
</feature>
<dbReference type="InParanoid" id="A0A409Y7S8"/>
<evidence type="ECO:0000313" key="3">
    <source>
        <dbReference type="EMBL" id="PPQ98953.1"/>
    </source>
</evidence>
<protein>
    <submittedName>
        <fullName evidence="3">Uncharacterized protein</fullName>
    </submittedName>
</protein>
<evidence type="ECO:0000313" key="4">
    <source>
        <dbReference type="Proteomes" id="UP000284842"/>
    </source>
</evidence>
<sequence>MPAVRSETALSAQKSKRRRGPAKQKAAPKPKKYSRPSYAYLVLMANYRLSKSSDTQGRSRFNIPQIRDKAVQMADDANHKLGSRASKTLKHKASLYYVKPYIYPAPGASYNSDPDNADMQVTEAFEAVISALDLAIQGEEYENERESFVSLSTHMRAIVDPKELKDFEAECAANPDEISRRHFLGIQAMEQSQASSVETAIAGRSDAPMPFTTPVRPTQSFTLNNPRAYPSPDSLPRRNADRKVPGGSSSNLQDEDVDDEEDTSSDLPLRKPPPQEAGTPHVCCEGRVQELEKDNEQLKVRNKHLEDKNSNLMTRFREHIEAGLNAYKDISSDQESAPNS</sequence>
<name>A0A409Y7S8_9AGAR</name>
<dbReference type="Proteomes" id="UP000284842">
    <property type="component" value="Unassembled WGS sequence"/>
</dbReference>
<organism evidence="3 4">
    <name type="scientific">Panaeolus cyanescens</name>
    <dbReference type="NCBI Taxonomy" id="181874"/>
    <lineage>
        <taxon>Eukaryota</taxon>
        <taxon>Fungi</taxon>
        <taxon>Dikarya</taxon>
        <taxon>Basidiomycota</taxon>
        <taxon>Agaricomycotina</taxon>
        <taxon>Agaricomycetes</taxon>
        <taxon>Agaricomycetidae</taxon>
        <taxon>Agaricales</taxon>
        <taxon>Agaricineae</taxon>
        <taxon>Galeropsidaceae</taxon>
        <taxon>Panaeolus</taxon>
    </lineage>
</organism>
<feature type="region of interest" description="Disordered" evidence="2">
    <location>
        <begin position="205"/>
        <end position="281"/>
    </location>
</feature>
<dbReference type="EMBL" id="NHTK01001373">
    <property type="protein sequence ID" value="PPQ98953.1"/>
    <property type="molecule type" value="Genomic_DNA"/>
</dbReference>
<accession>A0A409Y7S8</accession>
<feature type="region of interest" description="Disordered" evidence="2">
    <location>
        <begin position="1"/>
        <end position="33"/>
    </location>
</feature>
<evidence type="ECO:0000256" key="2">
    <source>
        <dbReference type="SAM" id="MobiDB-lite"/>
    </source>
</evidence>
<proteinExistence type="predicted"/>
<reference evidence="3 4" key="1">
    <citation type="journal article" date="2018" name="Evol. Lett.">
        <title>Horizontal gene cluster transfer increased hallucinogenic mushroom diversity.</title>
        <authorList>
            <person name="Reynolds H.T."/>
            <person name="Vijayakumar V."/>
            <person name="Gluck-Thaler E."/>
            <person name="Korotkin H.B."/>
            <person name="Matheny P.B."/>
            <person name="Slot J.C."/>
        </authorList>
    </citation>
    <scope>NUCLEOTIDE SEQUENCE [LARGE SCALE GENOMIC DNA]</scope>
    <source>
        <strain evidence="3 4">2629</strain>
    </source>
</reference>